<dbReference type="EMBL" id="BAAAQM010000079">
    <property type="protein sequence ID" value="GAA2003700.1"/>
    <property type="molecule type" value="Genomic_DNA"/>
</dbReference>
<dbReference type="Gene3D" id="2.40.50.100">
    <property type="match status" value="1"/>
</dbReference>
<keyword evidence="10" id="KW-1185">Reference proteome</keyword>
<dbReference type="Gene3D" id="4.10.320.10">
    <property type="entry name" value="E3-binding domain"/>
    <property type="match status" value="1"/>
</dbReference>
<dbReference type="PROSITE" id="PS00189">
    <property type="entry name" value="LIPOYL"/>
    <property type="match status" value="1"/>
</dbReference>
<comment type="caution">
    <text evidence="9">The sequence shown here is derived from an EMBL/GenBank/DDBJ whole genome shotgun (WGS) entry which is preliminary data.</text>
</comment>
<name>A0ABN2TBT9_9ACTN</name>
<evidence type="ECO:0000256" key="1">
    <source>
        <dbReference type="ARBA" id="ARBA00001938"/>
    </source>
</evidence>
<dbReference type="InterPro" id="IPR000089">
    <property type="entry name" value="Biotin_lipoyl"/>
</dbReference>
<accession>A0ABN2TBT9</accession>
<dbReference type="InterPro" id="IPR023213">
    <property type="entry name" value="CAT-like_dom_sf"/>
</dbReference>
<organism evidence="9 10">
    <name type="scientific">Catenulispora subtropica</name>
    <dbReference type="NCBI Taxonomy" id="450798"/>
    <lineage>
        <taxon>Bacteria</taxon>
        <taxon>Bacillati</taxon>
        <taxon>Actinomycetota</taxon>
        <taxon>Actinomycetes</taxon>
        <taxon>Catenulisporales</taxon>
        <taxon>Catenulisporaceae</taxon>
        <taxon>Catenulispora</taxon>
    </lineage>
</organism>
<dbReference type="InterPro" id="IPR011053">
    <property type="entry name" value="Single_hybrid_motif"/>
</dbReference>
<dbReference type="Pfam" id="PF00198">
    <property type="entry name" value="2-oxoacid_dh"/>
    <property type="match status" value="1"/>
</dbReference>
<evidence type="ECO:0000259" key="7">
    <source>
        <dbReference type="PROSITE" id="PS50968"/>
    </source>
</evidence>
<dbReference type="InterPro" id="IPR050743">
    <property type="entry name" value="2-oxoacid_DH_E2_comp"/>
</dbReference>
<dbReference type="InterPro" id="IPR004167">
    <property type="entry name" value="PSBD"/>
</dbReference>
<dbReference type="Pfam" id="PF02817">
    <property type="entry name" value="E3_binding"/>
    <property type="match status" value="1"/>
</dbReference>
<dbReference type="PROSITE" id="PS50968">
    <property type="entry name" value="BIOTINYL_LIPOYL"/>
    <property type="match status" value="1"/>
</dbReference>
<dbReference type="RefSeq" id="WP_344662661.1">
    <property type="nucleotide sequence ID" value="NZ_BAAAQM010000079.1"/>
</dbReference>
<evidence type="ECO:0000313" key="10">
    <source>
        <dbReference type="Proteomes" id="UP001499854"/>
    </source>
</evidence>
<dbReference type="InterPro" id="IPR003016">
    <property type="entry name" value="2-oxoA_DH_lipoyl-BS"/>
</dbReference>
<evidence type="ECO:0000313" key="9">
    <source>
        <dbReference type="EMBL" id="GAA2003700.1"/>
    </source>
</evidence>
<dbReference type="PANTHER" id="PTHR43178">
    <property type="entry name" value="DIHYDROLIPOAMIDE ACETYLTRANSFERASE COMPONENT OF PYRUVATE DEHYDROGENASE COMPLEX"/>
    <property type="match status" value="1"/>
</dbReference>
<dbReference type="SUPFAM" id="SSF52777">
    <property type="entry name" value="CoA-dependent acyltransferases"/>
    <property type="match status" value="1"/>
</dbReference>
<comment type="cofactor">
    <cofactor evidence="1 6">
        <name>(R)-lipoate</name>
        <dbReference type="ChEBI" id="CHEBI:83088"/>
    </cofactor>
</comment>
<evidence type="ECO:0000256" key="4">
    <source>
        <dbReference type="ARBA" id="ARBA00022823"/>
    </source>
</evidence>
<keyword evidence="4 6" id="KW-0450">Lipoyl</keyword>
<dbReference type="EC" id="2.3.1.-" evidence="6"/>
<proteinExistence type="inferred from homology"/>
<dbReference type="PANTHER" id="PTHR43178:SF5">
    <property type="entry name" value="LIPOAMIDE ACYLTRANSFERASE COMPONENT OF BRANCHED-CHAIN ALPHA-KETO ACID DEHYDROGENASE COMPLEX, MITOCHONDRIAL"/>
    <property type="match status" value="1"/>
</dbReference>
<dbReference type="SUPFAM" id="SSF51230">
    <property type="entry name" value="Single hybrid motif"/>
    <property type="match status" value="1"/>
</dbReference>
<sequence length="474" mass="49425">MSTREFRLPDLGEGLTEAEIIAWHVAVGDHVTVDQVVCEVETAKASVEVPCPYAGVVVELHGAVGDVVDVGKPLISVGAAVAPAPEEPADRARLDAEAENGTAKQTSGNVLVGYGTAESGGVRRRRVVSGFGGHGAPPRVHVAPIVEAAPVAKTASGASGASAVSVAPTAPTAPAVPANGTSGSVRVPVVSPLVRRLAKEGGLDLASVRGTGPEGLIMRRDVEAALAAPVPAPVSSSGIEERERVPLKGLRKAVADKLSRSRREIPDATTWVDVDASGLMELREALNRDAAERRISLLALLARICVAGLARYPELNATVDVERQEIVRYAEVNLGFAAQTDRGLVVPVVHGAHRMSTEELSAEFERLTASARAGTLAVAELTGSTFTLNNYGVYGVDGSTPILNHPEAAMLGVGRIVKKPWVVSGPAGDELAIRRVTQLSFTFDHRVCDGGVAGGFLRYVADLVEEPARLLRGL</sequence>
<keyword evidence="5 6" id="KW-0012">Acyltransferase</keyword>
<gene>
    <name evidence="9" type="ORF">GCM10009838_82370</name>
</gene>
<keyword evidence="3 6" id="KW-0808">Transferase</keyword>
<dbReference type="Gene3D" id="3.30.559.10">
    <property type="entry name" value="Chloramphenicol acetyltransferase-like domain"/>
    <property type="match status" value="1"/>
</dbReference>
<protein>
    <recommendedName>
        <fullName evidence="6">Dihydrolipoamide acetyltransferase component of pyruvate dehydrogenase complex</fullName>
        <ecNumber evidence="6">2.3.1.-</ecNumber>
    </recommendedName>
</protein>
<dbReference type="SUPFAM" id="SSF47005">
    <property type="entry name" value="Peripheral subunit-binding domain of 2-oxo acid dehydrogenase complex"/>
    <property type="match status" value="1"/>
</dbReference>
<feature type="domain" description="Lipoyl-binding" evidence="7">
    <location>
        <begin position="3"/>
        <end position="78"/>
    </location>
</feature>
<dbReference type="Proteomes" id="UP001499854">
    <property type="component" value="Unassembled WGS sequence"/>
</dbReference>
<evidence type="ECO:0000256" key="6">
    <source>
        <dbReference type="RuleBase" id="RU003423"/>
    </source>
</evidence>
<evidence type="ECO:0000259" key="8">
    <source>
        <dbReference type="PROSITE" id="PS51826"/>
    </source>
</evidence>
<dbReference type="InterPro" id="IPR001078">
    <property type="entry name" value="2-oxoacid_DH_actylTfrase"/>
</dbReference>
<evidence type="ECO:0000256" key="5">
    <source>
        <dbReference type="ARBA" id="ARBA00023315"/>
    </source>
</evidence>
<dbReference type="InterPro" id="IPR036625">
    <property type="entry name" value="E3-bd_dom_sf"/>
</dbReference>
<evidence type="ECO:0000256" key="2">
    <source>
        <dbReference type="ARBA" id="ARBA00007317"/>
    </source>
</evidence>
<dbReference type="Pfam" id="PF00364">
    <property type="entry name" value="Biotin_lipoyl"/>
    <property type="match status" value="1"/>
</dbReference>
<evidence type="ECO:0000256" key="3">
    <source>
        <dbReference type="ARBA" id="ARBA00022679"/>
    </source>
</evidence>
<reference evidence="9 10" key="1">
    <citation type="journal article" date="2019" name="Int. J. Syst. Evol. Microbiol.">
        <title>The Global Catalogue of Microorganisms (GCM) 10K type strain sequencing project: providing services to taxonomists for standard genome sequencing and annotation.</title>
        <authorList>
            <consortium name="The Broad Institute Genomics Platform"/>
            <consortium name="The Broad Institute Genome Sequencing Center for Infectious Disease"/>
            <person name="Wu L."/>
            <person name="Ma J."/>
        </authorList>
    </citation>
    <scope>NUCLEOTIDE SEQUENCE [LARGE SCALE GENOMIC DNA]</scope>
    <source>
        <strain evidence="9 10">JCM 16013</strain>
    </source>
</reference>
<feature type="domain" description="Peripheral subunit-binding (PSBD)" evidence="8">
    <location>
        <begin position="189"/>
        <end position="226"/>
    </location>
</feature>
<dbReference type="CDD" id="cd06849">
    <property type="entry name" value="lipoyl_domain"/>
    <property type="match status" value="1"/>
</dbReference>
<comment type="similarity">
    <text evidence="2 6">Belongs to the 2-oxoacid dehydrogenase family.</text>
</comment>
<dbReference type="PROSITE" id="PS51826">
    <property type="entry name" value="PSBD"/>
    <property type="match status" value="1"/>
</dbReference>